<comment type="caution">
    <text evidence="5">The sequence shown here is derived from an EMBL/GenBank/DDBJ whole genome shotgun (WGS) entry which is preliminary data.</text>
</comment>
<comment type="similarity">
    <text evidence="1">Belongs to the glycosyltransferase 2 family.</text>
</comment>
<dbReference type="EMBL" id="QRUH01000007">
    <property type="protein sequence ID" value="RGR48685.1"/>
    <property type="molecule type" value="Genomic_DNA"/>
</dbReference>
<organism evidence="5 6">
    <name type="scientific">Blautia obeum</name>
    <dbReference type="NCBI Taxonomy" id="40520"/>
    <lineage>
        <taxon>Bacteria</taxon>
        <taxon>Bacillati</taxon>
        <taxon>Bacillota</taxon>
        <taxon>Clostridia</taxon>
        <taxon>Lachnospirales</taxon>
        <taxon>Lachnospiraceae</taxon>
        <taxon>Blautia</taxon>
    </lineage>
</organism>
<evidence type="ECO:0000256" key="2">
    <source>
        <dbReference type="ARBA" id="ARBA00022676"/>
    </source>
</evidence>
<evidence type="ECO:0000313" key="5">
    <source>
        <dbReference type="EMBL" id="RGR48685.1"/>
    </source>
</evidence>
<name>A0A412EQJ8_9FIRM</name>
<feature type="domain" description="Glycosyltransferase 2-like" evidence="4">
    <location>
        <begin position="11"/>
        <end position="167"/>
    </location>
</feature>
<evidence type="ECO:0000259" key="4">
    <source>
        <dbReference type="Pfam" id="PF00535"/>
    </source>
</evidence>
<gene>
    <name evidence="5" type="ORF">DWY46_10500</name>
</gene>
<dbReference type="Pfam" id="PF00535">
    <property type="entry name" value="Glycos_transf_2"/>
    <property type="match status" value="1"/>
</dbReference>
<evidence type="ECO:0000256" key="3">
    <source>
        <dbReference type="ARBA" id="ARBA00022679"/>
    </source>
</evidence>
<dbReference type="PANTHER" id="PTHR43685:SF5">
    <property type="entry name" value="GLYCOSYLTRANSFERASE EPSE-RELATED"/>
    <property type="match status" value="1"/>
</dbReference>
<keyword evidence="2" id="KW-0328">Glycosyltransferase</keyword>
<keyword evidence="3 5" id="KW-0808">Transferase</keyword>
<dbReference type="InterPro" id="IPR001173">
    <property type="entry name" value="Glyco_trans_2-like"/>
</dbReference>
<dbReference type="AlphaFoldDB" id="A0A412EQJ8"/>
<evidence type="ECO:0000313" key="6">
    <source>
        <dbReference type="Proteomes" id="UP000285839"/>
    </source>
</evidence>
<proteinExistence type="inferred from homology"/>
<dbReference type="Proteomes" id="UP000285839">
    <property type="component" value="Unassembled WGS sequence"/>
</dbReference>
<dbReference type="InterPro" id="IPR029044">
    <property type="entry name" value="Nucleotide-diphossugar_trans"/>
</dbReference>
<dbReference type="InterPro" id="IPR050834">
    <property type="entry name" value="Glycosyltransf_2"/>
</dbReference>
<dbReference type="SUPFAM" id="SSF53448">
    <property type="entry name" value="Nucleotide-diphospho-sugar transferases"/>
    <property type="match status" value="1"/>
</dbReference>
<dbReference type="PANTHER" id="PTHR43685">
    <property type="entry name" value="GLYCOSYLTRANSFERASE"/>
    <property type="match status" value="1"/>
</dbReference>
<dbReference type="CDD" id="cd00761">
    <property type="entry name" value="Glyco_tranf_GTA_type"/>
    <property type="match status" value="1"/>
</dbReference>
<protein>
    <submittedName>
        <fullName evidence="5">Glycosyltransferase family 2 protein</fullName>
    </submittedName>
</protein>
<dbReference type="RefSeq" id="WP_118031459.1">
    <property type="nucleotide sequence ID" value="NZ_QRUH01000007.1"/>
</dbReference>
<sequence length="271" mass="31603">MGEVRRMPKISVIMGVHNGEKTLPRAIDSILNQTFTDFELIICDDCSTDATIQVIKDYIEKDNRVILIRNESNSGLAASLNNCINISKGEYIARMDDDDISHVDRFEKQNNFLDGHREYAIVGTCRNTFDKAGIWNTYGQGGELTKEDIIKCNIFTHPTVMMRREALVSAGMYTVCERTMRGQDFDLWCKMYACGYKGYVLPDVLFDYYEERNKIKEIKAKYRLNNYRTHMIWRKKMGLSRKYDLYAYKELVAIIVPQKLLVKYKKMRQGK</sequence>
<dbReference type="GO" id="GO:0016757">
    <property type="term" value="F:glycosyltransferase activity"/>
    <property type="evidence" value="ECO:0007669"/>
    <property type="project" value="UniProtKB-KW"/>
</dbReference>
<accession>A0A412EQJ8</accession>
<evidence type="ECO:0000256" key="1">
    <source>
        <dbReference type="ARBA" id="ARBA00006739"/>
    </source>
</evidence>
<dbReference type="Gene3D" id="3.90.550.10">
    <property type="entry name" value="Spore Coat Polysaccharide Biosynthesis Protein SpsA, Chain A"/>
    <property type="match status" value="1"/>
</dbReference>
<reference evidence="5 6" key="1">
    <citation type="submission" date="2018-08" db="EMBL/GenBank/DDBJ databases">
        <title>A genome reference for cultivated species of the human gut microbiota.</title>
        <authorList>
            <person name="Zou Y."/>
            <person name="Xue W."/>
            <person name="Luo G."/>
        </authorList>
    </citation>
    <scope>NUCLEOTIDE SEQUENCE [LARGE SCALE GENOMIC DNA]</scope>
    <source>
        <strain evidence="5 6">AF25-21</strain>
    </source>
</reference>